<evidence type="ECO:0000259" key="1">
    <source>
        <dbReference type="PROSITE" id="PS51186"/>
    </source>
</evidence>
<sequence length="174" mass="19840">MLSLKGEQIYLRALEPKDLDFLYDLENNPEIWEISGTTSPYSKHVLQLYLENAHKDIYEVKQLRLCICNLKGVVLGLIDLFDFDPKNLRVGMGIIVSQKINRNKGVGAEAVEILTNYAFSVLGMRQVYVNVLEENAPSIHLFSKLGFVKVGIKKDWIYSNGAFKNEILFQKINS</sequence>
<dbReference type="AlphaFoldDB" id="A0A1M5FYQ0"/>
<name>A0A1M5FYQ0_9FLAO</name>
<evidence type="ECO:0000313" key="2">
    <source>
        <dbReference type="EMBL" id="SHF96321.1"/>
    </source>
</evidence>
<dbReference type="GO" id="GO:0016747">
    <property type="term" value="F:acyltransferase activity, transferring groups other than amino-acyl groups"/>
    <property type="evidence" value="ECO:0007669"/>
    <property type="project" value="InterPro"/>
</dbReference>
<feature type="domain" description="N-acetyltransferase" evidence="1">
    <location>
        <begin position="9"/>
        <end position="170"/>
    </location>
</feature>
<dbReference type="Gene3D" id="3.40.630.30">
    <property type="match status" value="1"/>
</dbReference>
<proteinExistence type="predicted"/>
<dbReference type="OrthoDB" id="893030at2"/>
<evidence type="ECO:0000313" key="3">
    <source>
        <dbReference type="Proteomes" id="UP000184406"/>
    </source>
</evidence>
<gene>
    <name evidence="2" type="ORF">SAMN03080594_11014</name>
</gene>
<dbReference type="SUPFAM" id="SSF55729">
    <property type="entry name" value="Acyl-CoA N-acyltransferases (Nat)"/>
    <property type="match status" value="1"/>
</dbReference>
<accession>A0A1M5FYQ0</accession>
<dbReference type="PROSITE" id="PS51186">
    <property type="entry name" value="GNAT"/>
    <property type="match status" value="1"/>
</dbReference>
<dbReference type="InterPro" id="IPR016181">
    <property type="entry name" value="Acyl_CoA_acyltransferase"/>
</dbReference>
<organism evidence="2 3">
    <name type="scientific">Arenibacter palladensis</name>
    <dbReference type="NCBI Taxonomy" id="237373"/>
    <lineage>
        <taxon>Bacteria</taxon>
        <taxon>Pseudomonadati</taxon>
        <taxon>Bacteroidota</taxon>
        <taxon>Flavobacteriia</taxon>
        <taxon>Flavobacteriales</taxon>
        <taxon>Flavobacteriaceae</taxon>
        <taxon>Arenibacter</taxon>
    </lineage>
</organism>
<dbReference type="PANTHER" id="PTHR43415">
    <property type="entry name" value="SPERMIDINE N(1)-ACETYLTRANSFERASE"/>
    <property type="match status" value="1"/>
</dbReference>
<dbReference type="EMBL" id="FQUX01000010">
    <property type="protein sequence ID" value="SHF96321.1"/>
    <property type="molecule type" value="Genomic_DNA"/>
</dbReference>
<keyword evidence="3" id="KW-1185">Reference proteome</keyword>
<dbReference type="Proteomes" id="UP000184406">
    <property type="component" value="Unassembled WGS sequence"/>
</dbReference>
<dbReference type="InterPro" id="IPR000182">
    <property type="entry name" value="GNAT_dom"/>
</dbReference>
<reference evidence="3" key="1">
    <citation type="submission" date="2016-11" db="EMBL/GenBank/DDBJ databases">
        <authorList>
            <person name="Varghese N."/>
            <person name="Submissions S."/>
        </authorList>
    </citation>
    <scope>NUCLEOTIDE SEQUENCE [LARGE SCALE GENOMIC DNA]</scope>
    <source>
        <strain evidence="3">DSM 17539</strain>
    </source>
</reference>
<dbReference type="RefSeq" id="WP_072864807.1">
    <property type="nucleotide sequence ID" value="NZ_FQUX01000010.1"/>
</dbReference>
<dbReference type="PANTHER" id="PTHR43415:SF3">
    <property type="entry name" value="GNAT-FAMILY ACETYLTRANSFERASE"/>
    <property type="match status" value="1"/>
</dbReference>
<keyword evidence="2" id="KW-0808">Transferase</keyword>
<dbReference type="Pfam" id="PF13302">
    <property type="entry name" value="Acetyltransf_3"/>
    <property type="match status" value="1"/>
</dbReference>
<protein>
    <submittedName>
        <fullName evidence="2">Diamine N-acetyltransferase</fullName>
    </submittedName>
</protein>